<comment type="caution">
    <text evidence="1">The sequence shown here is derived from an EMBL/GenBank/DDBJ whole genome shotgun (WGS) entry which is preliminary data.</text>
</comment>
<evidence type="ECO:0000313" key="1">
    <source>
        <dbReference type="EMBL" id="PLR29150.1"/>
    </source>
</evidence>
<evidence type="ECO:0000313" key="2">
    <source>
        <dbReference type="Proteomes" id="UP000234240"/>
    </source>
</evidence>
<accession>A0A2N5DSN9</accession>
<gene>
    <name evidence="1" type="ORF">CYR55_22985</name>
</gene>
<dbReference type="SUPFAM" id="SSF52540">
    <property type="entry name" value="P-loop containing nucleoside triphosphate hydrolases"/>
    <property type="match status" value="1"/>
</dbReference>
<protein>
    <recommendedName>
        <fullName evidence="3">Helicase ATP-binding domain-containing protein</fullName>
    </recommendedName>
</protein>
<dbReference type="InterPro" id="IPR027417">
    <property type="entry name" value="P-loop_NTPase"/>
</dbReference>
<dbReference type="EMBL" id="PJZF01000086">
    <property type="protein sequence ID" value="PLR29150.1"/>
    <property type="molecule type" value="Genomic_DNA"/>
</dbReference>
<dbReference type="OrthoDB" id="6636500at2"/>
<dbReference type="RefSeq" id="WP_146001049.1">
    <property type="nucleotide sequence ID" value="NZ_PJZF01000086.1"/>
</dbReference>
<feature type="non-terminal residue" evidence="1">
    <location>
        <position position="266"/>
    </location>
</feature>
<reference evidence="1 2" key="1">
    <citation type="submission" date="2017-12" db="EMBL/GenBank/DDBJ databases">
        <title>Characterization of six clinical isolates of Enterochimera gen. nov., a novel genus of the Yersiniaciae family and the three species Enterochimera arupensis sp. nov., Enterochimera coloradensis sp. nov, and Enterochimera californica sp. nov.</title>
        <authorList>
            <person name="Rossi A."/>
            <person name="Fisher M."/>
        </authorList>
    </citation>
    <scope>NUCLEOTIDE SEQUENCE [LARGE SCALE GENOMIC DNA]</scope>
    <source>
        <strain evidence="2">2015-Iso6</strain>
    </source>
</reference>
<sequence>MSQKLIKTTLPSVQFRDHAELVANRLRHMGHTLLEELTPEDVSLSYFARTAIADQVNPVQLRLLKAVERSGRTVAITSPGCGIQEACAMVALHRLVSRRNRQVLIISPHEFILRRCAQYLKTGQDSSVLLLAETFFSTRTEHAIAADEQLKWSIRWDPMEYASPESLAHALTGVGTVILDCAHQYTPEFIAALTAAVSPAQQLLVTGFDVNRGLTLLEHDPLFTTVRAGAHESSLITPAFLMHKRDQYMELPEVFERLFQIPFDCG</sequence>
<name>A0A2N5DSN9_9GAMM</name>
<evidence type="ECO:0008006" key="3">
    <source>
        <dbReference type="Google" id="ProtNLM"/>
    </source>
</evidence>
<proteinExistence type="predicted"/>
<organism evidence="1 2">
    <name type="scientific">Chimaeribacter californicus</name>
    <dbReference type="NCBI Taxonomy" id="2060067"/>
    <lineage>
        <taxon>Bacteria</taxon>
        <taxon>Pseudomonadati</taxon>
        <taxon>Pseudomonadota</taxon>
        <taxon>Gammaproteobacteria</taxon>
        <taxon>Enterobacterales</taxon>
        <taxon>Yersiniaceae</taxon>
        <taxon>Chimaeribacter</taxon>
    </lineage>
</organism>
<dbReference type="Proteomes" id="UP000234240">
    <property type="component" value="Unassembled WGS sequence"/>
</dbReference>
<keyword evidence="2" id="KW-1185">Reference proteome</keyword>
<dbReference type="AlphaFoldDB" id="A0A2N5DSN9"/>